<name>A0ABW6ZR72_9HYPH</name>
<dbReference type="InterPro" id="IPR017871">
    <property type="entry name" value="ABC_transporter-like_CS"/>
</dbReference>
<evidence type="ECO:0000259" key="7">
    <source>
        <dbReference type="PROSITE" id="PS50893"/>
    </source>
</evidence>
<evidence type="ECO:0000256" key="5">
    <source>
        <dbReference type="ARBA" id="ARBA00022967"/>
    </source>
</evidence>
<keyword evidence="4 8" id="KW-0067">ATP-binding</keyword>
<dbReference type="InterPro" id="IPR003439">
    <property type="entry name" value="ABC_transporter-like_ATP-bd"/>
</dbReference>
<dbReference type="PANTHER" id="PTHR24220:SF689">
    <property type="entry name" value="LIPOPROTEIN-RELEASING SYSTEM ATP-BINDING PROTEIN LOLD"/>
    <property type="match status" value="1"/>
</dbReference>
<gene>
    <name evidence="8" type="ORF">V5F32_03450</name>
</gene>
<comment type="similarity">
    <text evidence="1">Belongs to the ABC transporter superfamily.</text>
</comment>
<keyword evidence="3" id="KW-0547">Nucleotide-binding</keyword>
<feature type="region of interest" description="Disordered" evidence="6">
    <location>
        <begin position="1"/>
        <end position="23"/>
    </location>
</feature>
<organism evidence="8 9">
    <name type="scientific">Xanthobacter oligotrophicus</name>
    <dbReference type="NCBI Taxonomy" id="2607286"/>
    <lineage>
        <taxon>Bacteria</taxon>
        <taxon>Pseudomonadati</taxon>
        <taxon>Pseudomonadota</taxon>
        <taxon>Alphaproteobacteria</taxon>
        <taxon>Hyphomicrobiales</taxon>
        <taxon>Xanthobacteraceae</taxon>
        <taxon>Xanthobacter</taxon>
    </lineage>
</organism>
<dbReference type="Proteomes" id="UP001604002">
    <property type="component" value="Unassembled WGS sequence"/>
</dbReference>
<proteinExistence type="inferred from homology"/>
<dbReference type="GO" id="GO:0005524">
    <property type="term" value="F:ATP binding"/>
    <property type="evidence" value="ECO:0007669"/>
    <property type="project" value="UniProtKB-KW"/>
</dbReference>
<evidence type="ECO:0000256" key="6">
    <source>
        <dbReference type="SAM" id="MobiDB-lite"/>
    </source>
</evidence>
<dbReference type="InterPro" id="IPR017911">
    <property type="entry name" value="MacB-like_ATP-bd"/>
</dbReference>
<reference evidence="8 9" key="1">
    <citation type="submission" date="2024-02" db="EMBL/GenBank/DDBJ databases">
        <title>Expansion and revision of Xanthobacter and proposal of Roseixanthobacter gen. nov.</title>
        <authorList>
            <person name="Soltysiak M.P.M."/>
            <person name="Jalihal A."/>
            <person name="Ory A."/>
            <person name="Chrisophersen C."/>
            <person name="Lee A.D."/>
            <person name="Boulton J."/>
            <person name="Springer M."/>
        </authorList>
    </citation>
    <scope>NUCLEOTIDE SEQUENCE [LARGE SCALE GENOMIC DNA]</scope>
    <source>
        <strain evidence="8 9">23A</strain>
    </source>
</reference>
<dbReference type="PROSITE" id="PS50893">
    <property type="entry name" value="ABC_TRANSPORTER_2"/>
    <property type="match status" value="1"/>
</dbReference>
<dbReference type="InterPro" id="IPR015854">
    <property type="entry name" value="ABC_transpr_LolD-like"/>
</dbReference>
<dbReference type="Gene3D" id="3.40.50.300">
    <property type="entry name" value="P-loop containing nucleotide triphosphate hydrolases"/>
    <property type="match status" value="1"/>
</dbReference>
<dbReference type="InterPro" id="IPR027417">
    <property type="entry name" value="P-loop_NTPase"/>
</dbReference>
<evidence type="ECO:0000256" key="2">
    <source>
        <dbReference type="ARBA" id="ARBA00022448"/>
    </source>
</evidence>
<dbReference type="InterPro" id="IPR003593">
    <property type="entry name" value="AAA+_ATPase"/>
</dbReference>
<comment type="caution">
    <text evidence="8">The sequence shown here is derived from an EMBL/GenBank/DDBJ whole genome shotgun (WGS) entry which is preliminary data.</text>
</comment>
<protein>
    <submittedName>
        <fullName evidence="8">ABC transporter ATP-binding protein</fullName>
    </submittedName>
</protein>
<dbReference type="EMBL" id="JBAFVH010000002">
    <property type="protein sequence ID" value="MFG1371209.1"/>
    <property type="molecule type" value="Genomic_DNA"/>
</dbReference>
<dbReference type="SUPFAM" id="SSF52540">
    <property type="entry name" value="P-loop containing nucleoside triphosphate hydrolases"/>
    <property type="match status" value="1"/>
</dbReference>
<evidence type="ECO:0000313" key="9">
    <source>
        <dbReference type="Proteomes" id="UP001604002"/>
    </source>
</evidence>
<dbReference type="SMART" id="SM00382">
    <property type="entry name" value="AAA"/>
    <property type="match status" value="1"/>
</dbReference>
<keyword evidence="2" id="KW-0813">Transport</keyword>
<keyword evidence="9" id="KW-1185">Reference proteome</keyword>
<keyword evidence="5" id="KW-1278">Translocase</keyword>
<dbReference type="Pfam" id="PF00005">
    <property type="entry name" value="ABC_tran"/>
    <property type="match status" value="1"/>
</dbReference>
<accession>A0ABW6ZR72</accession>
<dbReference type="CDD" id="cd03255">
    <property type="entry name" value="ABC_MJ0796_LolCDE_FtsE"/>
    <property type="match status" value="1"/>
</dbReference>
<evidence type="ECO:0000256" key="3">
    <source>
        <dbReference type="ARBA" id="ARBA00022741"/>
    </source>
</evidence>
<evidence type="ECO:0000313" key="8">
    <source>
        <dbReference type="EMBL" id="MFG1371209.1"/>
    </source>
</evidence>
<dbReference type="PANTHER" id="PTHR24220">
    <property type="entry name" value="IMPORT ATP-BINDING PROTEIN"/>
    <property type="match status" value="1"/>
</dbReference>
<sequence>MDQRANPNGRPEGQPGRQGGRPPLALALTGVVRRYPQGAGTIEVLRGADFAISHGQSVALVAPSGSGKSTLLHIAGLLEHSDAGEVFIDGTPTARLPDAERTRIRRLSIGFIYQFHHLLPEFTALENVAMPQMIRGLSRKEAEARSKEMLSYLGLGARLVHRPSELSGGEQQRVAIARALANAPRLLLADEPTGNLDPKTSDHVFGALTELVRATGVAALIATHNLELASRMDRRVTLREGKVVELA</sequence>
<evidence type="ECO:0000256" key="1">
    <source>
        <dbReference type="ARBA" id="ARBA00005417"/>
    </source>
</evidence>
<evidence type="ECO:0000256" key="4">
    <source>
        <dbReference type="ARBA" id="ARBA00022840"/>
    </source>
</evidence>
<feature type="domain" description="ABC transporter" evidence="7">
    <location>
        <begin position="26"/>
        <end position="246"/>
    </location>
</feature>
<dbReference type="PROSITE" id="PS00211">
    <property type="entry name" value="ABC_TRANSPORTER_1"/>
    <property type="match status" value="1"/>
</dbReference>